<keyword evidence="1" id="KW-0175">Coiled coil</keyword>
<gene>
    <name evidence="2" type="ORF">HPG69_005968</name>
</gene>
<comment type="caution">
    <text evidence="2">The sequence shown here is derived from an EMBL/GenBank/DDBJ whole genome shotgun (WGS) entry which is preliminary data.</text>
</comment>
<dbReference type="PANTHER" id="PTHR22414">
    <property type="entry name" value="LEUCINE ZIPPER PROTEIN 2"/>
    <property type="match status" value="1"/>
</dbReference>
<dbReference type="Proteomes" id="UP000551758">
    <property type="component" value="Unassembled WGS sequence"/>
</dbReference>
<name>A0A7J7ET82_DICBM</name>
<protein>
    <submittedName>
        <fullName evidence="2">Uncharacterized protein</fullName>
    </submittedName>
</protein>
<accession>A0A7J7ET82</accession>
<sequence length="193" mass="22544">MPFEYHHCKYGPDKQPSGGICRGSHAFSFCVRQGYEELEKQLKDVFKERSTILHQLTKTSRELDGIKDNLQSLKNDEKSAKTDVQMLLEIGQKQREQMKSLQEMLQNQLKETSEKAEKQEATVSAFLFYINFLKTEVERKSKMIRDLQNEIAPLYGEMLSIIIETCVPRRFITTGSTFWEMEDETYIGRKEIS</sequence>
<evidence type="ECO:0000256" key="1">
    <source>
        <dbReference type="SAM" id="Coils"/>
    </source>
</evidence>
<evidence type="ECO:0000313" key="3">
    <source>
        <dbReference type="Proteomes" id="UP000551758"/>
    </source>
</evidence>
<organism evidence="2 3">
    <name type="scientific">Diceros bicornis minor</name>
    <name type="common">South-central black rhinoceros</name>
    <dbReference type="NCBI Taxonomy" id="77932"/>
    <lineage>
        <taxon>Eukaryota</taxon>
        <taxon>Metazoa</taxon>
        <taxon>Chordata</taxon>
        <taxon>Craniata</taxon>
        <taxon>Vertebrata</taxon>
        <taxon>Euteleostomi</taxon>
        <taxon>Mammalia</taxon>
        <taxon>Eutheria</taxon>
        <taxon>Laurasiatheria</taxon>
        <taxon>Perissodactyla</taxon>
        <taxon>Rhinocerotidae</taxon>
        <taxon>Diceros</taxon>
    </lineage>
</organism>
<reference evidence="2 3" key="1">
    <citation type="journal article" date="2020" name="Mol. Biol. Evol.">
        <title>Interspecific Gene Flow and the Evolution of Specialization in Black and White Rhinoceros.</title>
        <authorList>
            <person name="Moodley Y."/>
            <person name="Westbury M.V."/>
            <person name="Russo I.M."/>
            <person name="Gopalakrishnan S."/>
            <person name="Rakotoarivelo A."/>
            <person name="Olsen R.A."/>
            <person name="Prost S."/>
            <person name="Tunstall T."/>
            <person name="Ryder O.A."/>
            <person name="Dalen L."/>
            <person name="Bruford M.W."/>
        </authorList>
    </citation>
    <scope>NUCLEOTIDE SEQUENCE [LARGE SCALE GENOMIC DNA]</scope>
    <source>
        <strain evidence="2">SBR-YM</strain>
        <tissue evidence="2">Skin</tissue>
    </source>
</reference>
<evidence type="ECO:0000313" key="2">
    <source>
        <dbReference type="EMBL" id="KAF5918927.1"/>
    </source>
</evidence>
<dbReference type="PANTHER" id="PTHR22414:SF0">
    <property type="entry name" value="LEUCINE ZIPPER PROTEIN 2"/>
    <property type="match status" value="1"/>
</dbReference>
<keyword evidence="3" id="KW-1185">Reference proteome</keyword>
<dbReference type="EMBL" id="JACDTQ010002427">
    <property type="protein sequence ID" value="KAF5918927.1"/>
    <property type="molecule type" value="Genomic_DNA"/>
</dbReference>
<dbReference type="AlphaFoldDB" id="A0A7J7ET82"/>
<proteinExistence type="predicted"/>
<feature type="coiled-coil region" evidence="1">
    <location>
        <begin position="35"/>
        <end position="150"/>
    </location>
</feature>
<dbReference type="InterPro" id="IPR026718">
    <property type="entry name" value="Luzp2"/>
</dbReference>